<protein>
    <recommendedName>
        <fullName evidence="1">DUF7931 domain-containing protein</fullName>
    </recommendedName>
</protein>
<dbReference type="OrthoDB" id="6080223at2"/>
<organism evidence="2 3">
    <name type="scientific">Thiolapillus brandeum</name>
    <dbReference type="NCBI Taxonomy" id="1076588"/>
    <lineage>
        <taxon>Bacteria</taxon>
        <taxon>Pseudomonadati</taxon>
        <taxon>Pseudomonadota</taxon>
        <taxon>Gammaproteobacteria</taxon>
        <taxon>Chromatiales</taxon>
        <taxon>Sedimenticolaceae</taxon>
        <taxon>Thiolapillus</taxon>
    </lineage>
</organism>
<accession>A0A7U6GHW7</accession>
<sequence length="172" mass="19810">MNQTEKAFVLGETRGELHVAGLNEMRGHSCAMAAASRRRLLIYSHRLNPEIYGQSCFTEAVRQLVIRHAHTRIRILVADTTNLVRGGHGLVRLAQDMTSSMEIRRIAPEFEGDLRSFMLADEYGYILRNLWHDLNNGRADYYDPPRVRNLAEEFMLIWEQSEADPALRRLSL</sequence>
<proteinExistence type="predicted"/>
<dbReference type="Pfam" id="PF25559">
    <property type="entry name" value="DUF7931"/>
    <property type="match status" value="1"/>
</dbReference>
<dbReference type="AlphaFoldDB" id="A0A7U6GHW7"/>
<gene>
    <name evidence="2" type="ORF">TBH_C1016</name>
</gene>
<dbReference type="Proteomes" id="UP000031631">
    <property type="component" value="Chromosome"/>
</dbReference>
<evidence type="ECO:0000313" key="3">
    <source>
        <dbReference type="Proteomes" id="UP000031631"/>
    </source>
</evidence>
<dbReference type="EMBL" id="AP012273">
    <property type="protein sequence ID" value="BAO43946.1"/>
    <property type="molecule type" value="Genomic_DNA"/>
</dbReference>
<keyword evidence="3" id="KW-1185">Reference proteome</keyword>
<evidence type="ECO:0000313" key="2">
    <source>
        <dbReference type="EMBL" id="BAO43946.1"/>
    </source>
</evidence>
<name>A0A7U6GHW7_9GAMM</name>
<dbReference type="InterPro" id="IPR057691">
    <property type="entry name" value="DUF7931"/>
</dbReference>
<dbReference type="KEGG" id="tbn:TBH_C1016"/>
<evidence type="ECO:0000259" key="1">
    <source>
        <dbReference type="Pfam" id="PF25559"/>
    </source>
</evidence>
<dbReference type="RefSeq" id="WP_041066221.1">
    <property type="nucleotide sequence ID" value="NZ_AP012273.1"/>
</dbReference>
<reference evidence="2 3" key="1">
    <citation type="journal article" date="2014" name="PLoS ONE">
        <title>Physiological and genomic features of a novel sulfur-oxidizing gammaproteobacterium belonging to a previously uncultivated symbiotic lineage isolated from a hydrothermal vent.</title>
        <authorList>
            <person name="Nunoura T."/>
            <person name="Takaki Y."/>
            <person name="Kazama H."/>
            <person name="Kakuta J."/>
            <person name="Shimamura S."/>
            <person name="Makita H."/>
            <person name="Hirai M."/>
            <person name="Miyazaki M."/>
            <person name="Takai K."/>
        </authorList>
    </citation>
    <scope>NUCLEOTIDE SEQUENCE [LARGE SCALE GENOMIC DNA]</scope>
    <source>
        <strain evidence="2 3">Hiromi1</strain>
    </source>
</reference>
<feature type="domain" description="DUF7931" evidence="1">
    <location>
        <begin position="23"/>
        <end position="170"/>
    </location>
</feature>